<evidence type="ECO:0000313" key="3">
    <source>
        <dbReference type="EMBL" id="RXW15375.1"/>
    </source>
</evidence>
<organism evidence="3 4">
    <name type="scientific">Candolleomyces aberdarensis</name>
    <dbReference type="NCBI Taxonomy" id="2316362"/>
    <lineage>
        <taxon>Eukaryota</taxon>
        <taxon>Fungi</taxon>
        <taxon>Dikarya</taxon>
        <taxon>Basidiomycota</taxon>
        <taxon>Agaricomycotina</taxon>
        <taxon>Agaricomycetes</taxon>
        <taxon>Agaricomycetidae</taxon>
        <taxon>Agaricales</taxon>
        <taxon>Agaricineae</taxon>
        <taxon>Psathyrellaceae</taxon>
        <taxon>Candolleomyces</taxon>
    </lineage>
</organism>
<protein>
    <submittedName>
        <fullName evidence="3">Uncharacterized protein</fullName>
    </submittedName>
</protein>
<reference evidence="3 4" key="1">
    <citation type="submission" date="2019-01" db="EMBL/GenBank/DDBJ databases">
        <title>Draft genome sequence of Psathyrella aberdarensis IHI B618.</title>
        <authorList>
            <person name="Buettner E."/>
            <person name="Kellner H."/>
        </authorList>
    </citation>
    <scope>NUCLEOTIDE SEQUENCE [LARGE SCALE GENOMIC DNA]</scope>
    <source>
        <strain evidence="3 4">IHI B618</strain>
    </source>
</reference>
<feature type="signal peptide" evidence="2">
    <location>
        <begin position="1"/>
        <end position="27"/>
    </location>
</feature>
<dbReference type="Proteomes" id="UP000290288">
    <property type="component" value="Unassembled WGS sequence"/>
</dbReference>
<keyword evidence="4" id="KW-1185">Reference proteome</keyword>
<name>A0A4Q2DAK2_9AGAR</name>
<keyword evidence="2" id="KW-0732">Signal</keyword>
<dbReference type="EMBL" id="SDEE01000560">
    <property type="protein sequence ID" value="RXW15375.1"/>
    <property type="molecule type" value="Genomic_DNA"/>
</dbReference>
<gene>
    <name evidence="3" type="ORF">EST38_g10479</name>
</gene>
<dbReference type="AlphaFoldDB" id="A0A4Q2DAK2"/>
<proteinExistence type="predicted"/>
<sequence length="144" mass="16012">MPPVDVDNLFPTCQLLILFLCATLNSLLNMDDIPLPGTIESDAKLEQRRMKILLGMPTSAVIPGENGLVICLACRAILKLKTKIKNGIERGYFAQAFHQHLRRPKHLKNEAIWIANGRPLEYPAASDLGEEDEDPQNADESSAY</sequence>
<accession>A0A4Q2DAK2</accession>
<evidence type="ECO:0000313" key="4">
    <source>
        <dbReference type="Proteomes" id="UP000290288"/>
    </source>
</evidence>
<comment type="caution">
    <text evidence="3">The sequence shown here is derived from an EMBL/GenBank/DDBJ whole genome shotgun (WGS) entry which is preliminary data.</text>
</comment>
<evidence type="ECO:0000256" key="1">
    <source>
        <dbReference type="SAM" id="MobiDB-lite"/>
    </source>
</evidence>
<feature type="compositionally biased region" description="Acidic residues" evidence="1">
    <location>
        <begin position="128"/>
        <end position="137"/>
    </location>
</feature>
<evidence type="ECO:0000256" key="2">
    <source>
        <dbReference type="SAM" id="SignalP"/>
    </source>
</evidence>
<feature type="chain" id="PRO_5020622482" evidence="2">
    <location>
        <begin position="28"/>
        <end position="144"/>
    </location>
</feature>
<feature type="region of interest" description="Disordered" evidence="1">
    <location>
        <begin position="124"/>
        <end position="144"/>
    </location>
</feature>